<dbReference type="AlphaFoldDB" id="A0AAD9E410"/>
<feature type="region of interest" description="Disordered" evidence="9">
    <location>
        <begin position="545"/>
        <end position="707"/>
    </location>
</feature>
<feature type="compositionally biased region" description="Polar residues" evidence="9">
    <location>
        <begin position="357"/>
        <end position="367"/>
    </location>
</feature>
<comment type="subcellular location">
    <subcellularLocation>
        <location evidence="8">Cell membrane</location>
    </subcellularLocation>
    <subcellularLocation>
        <location evidence="8">Cytoplasm</location>
    </subcellularLocation>
</comment>
<evidence type="ECO:0000256" key="5">
    <source>
        <dbReference type="ARBA" id="ARBA00022723"/>
    </source>
</evidence>
<dbReference type="PANTHER" id="PTHR22611:SF1">
    <property type="entry name" value="PROTEIN NAKED CUTICLE HOMOLOG 2"/>
    <property type="match status" value="1"/>
</dbReference>
<feature type="domain" description="EF-hand" evidence="10">
    <location>
        <begin position="404"/>
        <end position="439"/>
    </location>
</feature>
<evidence type="ECO:0000313" key="11">
    <source>
        <dbReference type="EMBL" id="KAK1806400.1"/>
    </source>
</evidence>
<feature type="region of interest" description="Disordered" evidence="9">
    <location>
        <begin position="348"/>
        <end position="367"/>
    </location>
</feature>
<feature type="region of interest" description="Disordered" evidence="9">
    <location>
        <begin position="492"/>
        <end position="515"/>
    </location>
</feature>
<keyword evidence="6 8" id="KW-0106">Calcium</keyword>
<feature type="non-terminal residue" evidence="11">
    <location>
        <position position="1"/>
    </location>
</feature>
<dbReference type="GO" id="GO:0005737">
    <property type="term" value="C:cytoplasm"/>
    <property type="evidence" value="ECO:0007669"/>
    <property type="project" value="UniProtKB-SubCell"/>
</dbReference>
<dbReference type="GO" id="GO:0005886">
    <property type="term" value="C:plasma membrane"/>
    <property type="evidence" value="ECO:0007669"/>
    <property type="project" value="UniProtKB-SubCell"/>
</dbReference>
<organism evidence="11 12">
    <name type="scientific">Electrophorus voltai</name>
    <dbReference type="NCBI Taxonomy" id="2609070"/>
    <lineage>
        <taxon>Eukaryota</taxon>
        <taxon>Metazoa</taxon>
        <taxon>Chordata</taxon>
        <taxon>Craniata</taxon>
        <taxon>Vertebrata</taxon>
        <taxon>Euteleostomi</taxon>
        <taxon>Actinopterygii</taxon>
        <taxon>Neopterygii</taxon>
        <taxon>Teleostei</taxon>
        <taxon>Ostariophysi</taxon>
        <taxon>Gymnotiformes</taxon>
        <taxon>Gymnotoidei</taxon>
        <taxon>Gymnotidae</taxon>
        <taxon>Electrophorus</taxon>
    </lineage>
</organism>
<keyword evidence="12" id="KW-1185">Reference proteome</keyword>
<evidence type="ECO:0000256" key="3">
    <source>
        <dbReference type="ARBA" id="ARBA00022490"/>
    </source>
</evidence>
<evidence type="ECO:0000256" key="2">
    <source>
        <dbReference type="ARBA" id="ARBA00022475"/>
    </source>
</evidence>
<dbReference type="GO" id="GO:0090090">
    <property type="term" value="P:negative regulation of canonical Wnt signaling pathway"/>
    <property type="evidence" value="ECO:0007669"/>
    <property type="project" value="UniProtKB-ARBA"/>
</dbReference>
<keyword evidence="7" id="KW-0472">Membrane</keyword>
<keyword evidence="5 8" id="KW-0479">Metal-binding</keyword>
<evidence type="ECO:0000256" key="9">
    <source>
        <dbReference type="SAM" id="MobiDB-lite"/>
    </source>
</evidence>
<feature type="compositionally biased region" description="Basic residues" evidence="9">
    <location>
        <begin position="664"/>
        <end position="673"/>
    </location>
</feature>
<evidence type="ECO:0000313" key="12">
    <source>
        <dbReference type="Proteomes" id="UP001239994"/>
    </source>
</evidence>
<keyword evidence="3" id="KW-0963">Cytoplasm</keyword>
<dbReference type="InterPro" id="IPR002048">
    <property type="entry name" value="EF_hand_dom"/>
</dbReference>
<dbReference type="InterPro" id="IPR011992">
    <property type="entry name" value="EF-hand-dom_pair"/>
</dbReference>
<evidence type="ECO:0000256" key="7">
    <source>
        <dbReference type="ARBA" id="ARBA00023136"/>
    </source>
</evidence>
<keyword evidence="4 8" id="KW-0879">Wnt signaling pathway</keyword>
<feature type="compositionally biased region" description="Polar residues" evidence="9">
    <location>
        <begin position="680"/>
        <end position="692"/>
    </location>
</feature>
<protein>
    <recommendedName>
        <fullName evidence="8">Protein naked cuticle homolog</fullName>
    </recommendedName>
</protein>
<name>A0AAD9E410_9TELE</name>
<dbReference type="InterPro" id="IPR040140">
    <property type="entry name" value="Nkd-like"/>
</dbReference>
<dbReference type="SUPFAM" id="SSF47473">
    <property type="entry name" value="EF-hand"/>
    <property type="match status" value="1"/>
</dbReference>
<dbReference type="Proteomes" id="UP001239994">
    <property type="component" value="Unassembled WGS sequence"/>
</dbReference>
<proteinExistence type="inferred from homology"/>
<dbReference type="GO" id="GO:0016055">
    <property type="term" value="P:Wnt signaling pathway"/>
    <property type="evidence" value="ECO:0007669"/>
    <property type="project" value="UniProtKB-UniRule"/>
</dbReference>
<comment type="caution">
    <text evidence="11">The sequence shown here is derived from an EMBL/GenBank/DDBJ whole genome shotgun (WGS) entry which is preliminary data.</text>
</comment>
<feature type="compositionally biased region" description="Low complexity" evidence="9">
    <location>
        <begin position="607"/>
        <end position="626"/>
    </location>
</feature>
<evidence type="ECO:0000256" key="6">
    <source>
        <dbReference type="ARBA" id="ARBA00022837"/>
    </source>
</evidence>
<dbReference type="EMBL" id="JAROKS010000001">
    <property type="protein sequence ID" value="KAK1806400.1"/>
    <property type="molecule type" value="Genomic_DNA"/>
</dbReference>
<accession>A0AAD9E410</accession>
<gene>
    <name evidence="11" type="ORF">P4O66_004918</name>
</gene>
<comment type="similarity">
    <text evidence="1 8">Belongs to the NKD family.</text>
</comment>
<comment type="function">
    <text evidence="8">Cell autonomous antagonist of the canonical Wnt signaling pathway.</text>
</comment>
<sequence>SRDVGFEPLVAGSISVLCASFSQTPMTPVKADEHYITPMIVPLKNWRTRACPAWTRGTFREVCSPGGSCRSYIKGFVALTTDSREQAEQKVKTEAKCAWAEIPRGLSEHEVISTRPADLSGQTSTQHDAPSPTEAHSVPQCCFVWWHLQKWGERKYLKLNPPAPLWPSTQLWPGLLELNLRLISRSSQPSETREDSKVITFECFSASPRLLRRFCLCCPRSSHTHHYRSVCKAVHSHLRPTGVWLAQTGVWLLCHIPFKQTSSLTENALSVCDLDRNSDLPNGSCRGLNTRPHRESFAFMFGQEEERNTVLQHPWLLNAYMKLIYKRERGSVFHRAANRTESLLIGHMCSRPEHGPKSSNKQQRETPQLPQVTEVFLAFLLICVSQAQLVQMGAQELECDVSVESDNRQEWVFTLYDFDNSGKVTKEDMSSLVHTIYDVVDASVNQSCHKSKTLRVKLTVTPDPCIRRREHSHAGTERDWSCHRAEATLQEEVHGADRRHSAHISYRRQASDSPVRTHYCVDENTERRNHYLDLAGIENYTSRFEAMAPPPGRQDHPSRPVHSQSRSRSHEPESHGHQRRSLMASDHSSPPDPRARVPHVIKPPKGAPKGAGVTPVGVVVGPKGTKCYSHHPPAQGGDLGGQDIYHLPQRSQSPPPTHAQHPLQHSHSRRLRAKGREQALSPSRHAQQQQASPGGPEREHPPGVPAGFVLPLPSTFQSCPLRSRVSTLERTPTSLVQNELTTKWPKSMSMAPSLCPTVLVCCAKAVPLQVFSLSSLFKYRFPKIKALLRLQPKNSVSTRDLAPRAVRVCQNLVGLKAQRQVRSARIRSVHPRRRPAKHTVTAVALFWLSLSWENVINYNACIQRPSFRTRMRKAEWHNERSGSRVCMLRFASLGTQYSPTNEKRGTRVLKYGQQI</sequence>
<reference evidence="11" key="1">
    <citation type="submission" date="2023-03" db="EMBL/GenBank/DDBJ databases">
        <title>Electrophorus voltai genome.</title>
        <authorList>
            <person name="Bian C."/>
        </authorList>
    </citation>
    <scope>NUCLEOTIDE SEQUENCE</scope>
    <source>
        <strain evidence="11">CB-2022</strain>
        <tissue evidence="11">Muscle</tissue>
    </source>
</reference>
<dbReference type="PROSITE" id="PS50222">
    <property type="entry name" value="EF_HAND_2"/>
    <property type="match status" value="1"/>
</dbReference>
<evidence type="ECO:0000256" key="1">
    <source>
        <dbReference type="ARBA" id="ARBA00007081"/>
    </source>
</evidence>
<keyword evidence="2 8" id="KW-1003">Cell membrane</keyword>
<evidence type="ECO:0000256" key="4">
    <source>
        <dbReference type="ARBA" id="ARBA00022687"/>
    </source>
</evidence>
<dbReference type="PANTHER" id="PTHR22611">
    <property type="entry name" value="PROTEIN NAKED CUTICLE"/>
    <property type="match status" value="1"/>
</dbReference>
<dbReference type="GO" id="GO:0005509">
    <property type="term" value="F:calcium ion binding"/>
    <property type="evidence" value="ECO:0007669"/>
    <property type="project" value="InterPro"/>
</dbReference>
<evidence type="ECO:0000256" key="8">
    <source>
        <dbReference type="RuleBase" id="RU367060"/>
    </source>
</evidence>
<dbReference type="InterPro" id="IPR018247">
    <property type="entry name" value="EF_Hand_1_Ca_BS"/>
</dbReference>
<evidence type="ECO:0000259" key="10">
    <source>
        <dbReference type="PROSITE" id="PS50222"/>
    </source>
</evidence>
<dbReference type="Gene3D" id="1.10.238.10">
    <property type="entry name" value="EF-hand"/>
    <property type="match status" value="1"/>
</dbReference>
<dbReference type="PROSITE" id="PS00018">
    <property type="entry name" value="EF_HAND_1"/>
    <property type="match status" value="1"/>
</dbReference>